<dbReference type="KEGG" id="mpro:BJP34_02845"/>
<dbReference type="InterPro" id="IPR050490">
    <property type="entry name" value="Bact_solute-bd_prot1"/>
</dbReference>
<dbReference type="SUPFAM" id="SSF53850">
    <property type="entry name" value="Periplasmic binding protein-like II"/>
    <property type="match status" value="1"/>
</dbReference>
<evidence type="ECO:0000313" key="1">
    <source>
        <dbReference type="EMBL" id="AOW98520.1"/>
    </source>
</evidence>
<dbReference type="PANTHER" id="PTHR43649:SF12">
    <property type="entry name" value="DIACETYLCHITOBIOSE BINDING PROTEIN DASA"/>
    <property type="match status" value="1"/>
</dbReference>
<gene>
    <name evidence="1" type="ORF">BJP34_02845</name>
</gene>
<dbReference type="AlphaFoldDB" id="A0A1D8TLI7"/>
<dbReference type="Proteomes" id="UP000177870">
    <property type="component" value="Chromosome"/>
</dbReference>
<evidence type="ECO:0008006" key="3">
    <source>
        <dbReference type="Google" id="ProtNLM"/>
    </source>
</evidence>
<sequence>MQRRQFTRLSLFLFGLGLADCSKNQVESTKGFTINRSNSLRIWWSQGYYPEETDALKEIIARWTQKSGIKVELSLLSEKDTLKELNNAIAAGNPPDIFYSIEADTQIIPRLAWNNQLADVSEVVEPLEKVYTGSVLHSVSYLNNVAKKRSYYAVPIMQYSVYIHCWQDLLAAIGKTPDAIPKDWQGFWQFWHFAQQQLRHQGQQTIYGIGLPMSEASDTFDIFENFLEAYNVKLINPNGRLLLDHPQVRQGITAALGKYTNFYKNGTVPPEAVDWGNTDNNIAFLSRTTLTRLAEFPTPATGGDG</sequence>
<evidence type="ECO:0000313" key="2">
    <source>
        <dbReference type="Proteomes" id="UP000177870"/>
    </source>
</evidence>
<dbReference type="OrthoDB" id="8871943at2"/>
<proteinExistence type="predicted"/>
<dbReference type="PANTHER" id="PTHR43649">
    <property type="entry name" value="ARABINOSE-BINDING PROTEIN-RELATED"/>
    <property type="match status" value="1"/>
</dbReference>
<dbReference type="Gene3D" id="3.40.190.10">
    <property type="entry name" value="Periplasmic binding protein-like II"/>
    <property type="match status" value="1"/>
</dbReference>
<accession>A0A1D8TLI7</accession>
<organism evidence="1 2">
    <name type="scientific">Moorena producens PAL-8-15-08-1</name>
    <dbReference type="NCBI Taxonomy" id="1458985"/>
    <lineage>
        <taxon>Bacteria</taxon>
        <taxon>Bacillati</taxon>
        <taxon>Cyanobacteriota</taxon>
        <taxon>Cyanophyceae</taxon>
        <taxon>Coleofasciculales</taxon>
        <taxon>Coleofasciculaceae</taxon>
        <taxon>Moorena</taxon>
    </lineage>
</organism>
<dbReference type="InterPro" id="IPR006059">
    <property type="entry name" value="SBP"/>
</dbReference>
<dbReference type="STRING" id="1458985.BJP34_02845"/>
<name>A0A1D8TLI7_9CYAN</name>
<reference evidence="2" key="1">
    <citation type="submission" date="2016-10" db="EMBL/GenBank/DDBJ databases">
        <title>Comparative genomics uncovers the prolific and rare metabolic potential of the cyanobacterial genus Moorea.</title>
        <authorList>
            <person name="Leao T."/>
            <person name="Castelao G."/>
            <person name="Korobeynikov A."/>
            <person name="Monroe E.A."/>
            <person name="Podell S."/>
            <person name="Glukhov E."/>
            <person name="Allen E."/>
            <person name="Gerwick W.H."/>
            <person name="Gerwick L."/>
        </authorList>
    </citation>
    <scope>NUCLEOTIDE SEQUENCE [LARGE SCALE GENOMIC DNA]</scope>
    <source>
        <strain evidence="2">PAL-8-15-08-1</strain>
    </source>
</reference>
<dbReference type="EMBL" id="CP017599">
    <property type="protein sequence ID" value="AOW98520.1"/>
    <property type="molecule type" value="Genomic_DNA"/>
</dbReference>
<protein>
    <recommendedName>
        <fullName evidence="3">ABC transporter substrate-binding protein</fullName>
    </recommendedName>
</protein>
<dbReference type="RefSeq" id="WP_070391027.1">
    <property type="nucleotide sequence ID" value="NZ_CP017599.1"/>
</dbReference>
<dbReference type="Pfam" id="PF13416">
    <property type="entry name" value="SBP_bac_8"/>
    <property type="match status" value="1"/>
</dbReference>